<proteinExistence type="predicted"/>
<evidence type="ECO:0000259" key="2">
    <source>
        <dbReference type="Pfam" id="PF19327"/>
    </source>
</evidence>
<dbReference type="Gene3D" id="3.30.428.70">
    <property type="match status" value="1"/>
</dbReference>
<dbReference type="Proteomes" id="UP000327118">
    <property type="component" value="Unassembled WGS sequence"/>
</dbReference>
<dbReference type="OrthoDB" id="10267950at2759"/>
<evidence type="ECO:0000313" key="3">
    <source>
        <dbReference type="EMBL" id="KAE8351974.1"/>
    </source>
</evidence>
<dbReference type="InterPro" id="IPR045759">
    <property type="entry name" value="Ap4A_phos1/2_N"/>
</dbReference>
<dbReference type="InterPro" id="IPR009163">
    <property type="entry name" value="Ap4A_phos1/2"/>
</dbReference>
<dbReference type="PANTHER" id="PTHR38420:SF1">
    <property type="entry name" value="PUTATIVE (AFU_ORTHOLOGUE AFUA_5G14690)-RELATED"/>
    <property type="match status" value="1"/>
</dbReference>
<dbReference type="InterPro" id="IPR019200">
    <property type="entry name" value="ATP_adenylylTrfase_C"/>
</dbReference>
<dbReference type="GO" id="GO:0003877">
    <property type="term" value="F:ATP:ADP adenylyltransferase activity"/>
    <property type="evidence" value="ECO:0007669"/>
    <property type="project" value="InterPro"/>
</dbReference>
<feature type="domain" description="ATP adenylyltransferase C-terminal" evidence="1">
    <location>
        <begin position="179"/>
        <end position="286"/>
    </location>
</feature>
<keyword evidence="4" id="KW-1185">Reference proteome</keyword>
<dbReference type="InterPro" id="IPR043171">
    <property type="entry name" value="Ap4A_phos1/2-like"/>
</dbReference>
<dbReference type="AlphaFoldDB" id="A0A5N6Z2S8"/>
<gene>
    <name evidence="3" type="ORF">BDV28DRAFT_136013</name>
</gene>
<reference evidence="4" key="1">
    <citation type="submission" date="2019-04" db="EMBL/GenBank/DDBJ databases">
        <title>Friends and foes A comparative genomics studyof 23 Aspergillus species from section Flavi.</title>
        <authorList>
            <consortium name="DOE Joint Genome Institute"/>
            <person name="Kjaerbolling I."/>
            <person name="Vesth T."/>
            <person name="Frisvad J.C."/>
            <person name="Nybo J.L."/>
            <person name="Theobald S."/>
            <person name="Kildgaard S."/>
            <person name="Isbrandt T."/>
            <person name="Kuo A."/>
            <person name="Sato A."/>
            <person name="Lyhne E.K."/>
            <person name="Kogle M.E."/>
            <person name="Wiebenga A."/>
            <person name="Kun R.S."/>
            <person name="Lubbers R.J."/>
            <person name="Makela M.R."/>
            <person name="Barry K."/>
            <person name="Chovatia M."/>
            <person name="Clum A."/>
            <person name="Daum C."/>
            <person name="Haridas S."/>
            <person name="He G."/>
            <person name="LaButti K."/>
            <person name="Lipzen A."/>
            <person name="Mondo S."/>
            <person name="Riley R."/>
            <person name="Salamov A."/>
            <person name="Simmons B.A."/>
            <person name="Magnuson J.K."/>
            <person name="Henrissat B."/>
            <person name="Mortensen U.H."/>
            <person name="Larsen T.O."/>
            <person name="Devries R.P."/>
            <person name="Grigoriev I.V."/>
            <person name="Machida M."/>
            <person name="Baker S.E."/>
            <person name="Andersen M.R."/>
        </authorList>
    </citation>
    <scope>NUCLEOTIDE SEQUENCE [LARGE SCALE GENOMIC DNA]</scope>
    <source>
        <strain evidence="4">CBS 553.77</strain>
    </source>
</reference>
<dbReference type="GO" id="GO:0005524">
    <property type="term" value="F:ATP binding"/>
    <property type="evidence" value="ECO:0007669"/>
    <property type="project" value="InterPro"/>
</dbReference>
<protein>
    <submittedName>
        <fullName evidence="3">Uncharacterized protein</fullName>
    </submittedName>
</protein>
<dbReference type="InterPro" id="IPR036265">
    <property type="entry name" value="HIT-like_sf"/>
</dbReference>
<organism evidence="3 4">
    <name type="scientific">Aspergillus coremiiformis</name>
    <dbReference type="NCBI Taxonomy" id="138285"/>
    <lineage>
        <taxon>Eukaryota</taxon>
        <taxon>Fungi</taxon>
        <taxon>Dikarya</taxon>
        <taxon>Ascomycota</taxon>
        <taxon>Pezizomycotina</taxon>
        <taxon>Eurotiomycetes</taxon>
        <taxon>Eurotiomycetidae</taxon>
        <taxon>Eurotiales</taxon>
        <taxon>Aspergillaceae</taxon>
        <taxon>Aspergillus</taxon>
        <taxon>Aspergillus subgen. Circumdati</taxon>
    </lineage>
</organism>
<dbReference type="Pfam" id="PF19327">
    <property type="entry name" value="Ap4A_phos_N"/>
    <property type="match status" value="1"/>
</dbReference>
<dbReference type="SUPFAM" id="SSF54197">
    <property type="entry name" value="HIT-like"/>
    <property type="match status" value="1"/>
</dbReference>
<sequence>MQPLSETTILSTLEQLVDDGIITHEPYEVIEEDHEGYPVEFRICPSLSRKPQKVGAPLEPPFNKSRKWGPGSDMYCPDERLILAQLNNTHDLALNLFCVDKPQLILLTLDSYQRQHQPLDRDDFAAALEVLRRLGNMYIIYNCTETAGCSRMHKHMQGLRGPPRAFDLFVQDPENATSTVPFRYFVHRFDQGFRGTSAADLVGIYGSLLGCARRVSGLSDADDVCPHNVVLWRDTMIVIPRRNACQERASANAAGMLGSVWVAQRDIVDNWMQLGVRNVLQQLGVPHSV</sequence>
<feature type="domain" description="Ap4A phosphorylase 1/2 N-terminal" evidence="2">
    <location>
        <begin position="74"/>
        <end position="158"/>
    </location>
</feature>
<evidence type="ECO:0000259" key="1">
    <source>
        <dbReference type="Pfam" id="PF09830"/>
    </source>
</evidence>
<accession>A0A5N6Z2S8</accession>
<dbReference type="PANTHER" id="PTHR38420">
    <property type="entry name" value="AP-4-A PHOSPHORYLASE II"/>
    <property type="match status" value="1"/>
</dbReference>
<name>A0A5N6Z2S8_9EURO</name>
<dbReference type="EMBL" id="ML739147">
    <property type="protein sequence ID" value="KAE8351974.1"/>
    <property type="molecule type" value="Genomic_DNA"/>
</dbReference>
<dbReference type="GO" id="GO:0009117">
    <property type="term" value="P:nucleotide metabolic process"/>
    <property type="evidence" value="ECO:0007669"/>
    <property type="project" value="InterPro"/>
</dbReference>
<evidence type="ECO:0000313" key="4">
    <source>
        <dbReference type="Proteomes" id="UP000327118"/>
    </source>
</evidence>
<dbReference type="Pfam" id="PF09830">
    <property type="entry name" value="ATP_transf"/>
    <property type="match status" value="1"/>
</dbReference>